<dbReference type="EMBL" id="CALNXI010000039">
    <property type="protein sequence ID" value="CAH3016327.1"/>
    <property type="molecule type" value="Genomic_DNA"/>
</dbReference>
<gene>
    <name evidence="2" type="ORF">PEVE_00028139</name>
</gene>
<proteinExistence type="predicted"/>
<protein>
    <submittedName>
        <fullName evidence="2">Uncharacterized protein</fullName>
    </submittedName>
</protein>
<organism evidence="2 3">
    <name type="scientific">Porites evermanni</name>
    <dbReference type="NCBI Taxonomy" id="104178"/>
    <lineage>
        <taxon>Eukaryota</taxon>
        <taxon>Metazoa</taxon>
        <taxon>Cnidaria</taxon>
        <taxon>Anthozoa</taxon>
        <taxon>Hexacorallia</taxon>
        <taxon>Scleractinia</taxon>
        <taxon>Fungiina</taxon>
        <taxon>Poritidae</taxon>
        <taxon>Porites</taxon>
    </lineage>
</organism>
<dbReference type="PANTHER" id="PTHR31912:SF34">
    <property type="entry name" value="NOTOCHORD-RELATED PROTEIN"/>
    <property type="match status" value="1"/>
</dbReference>
<name>A0ABN8LJE5_9CNID</name>
<evidence type="ECO:0000313" key="2">
    <source>
        <dbReference type="EMBL" id="CAH3016327.1"/>
    </source>
</evidence>
<comment type="caution">
    <text evidence="2">The sequence shown here is derived from an EMBL/GenBank/DDBJ whole genome shotgun (WGS) entry which is preliminary data.</text>
</comment>
<reference evidence="2 3" key="1">
    <citation type="submission" date="2022-05" db="EMBL/GenBank/DDBJ databases">
        <authorList>
            <consortium name="Genoscope - CEA"/>
            <person name="William W."/>
        </authorList>
    </citation>
    <scope>NUCLEOTIDE SEQUENCE [LARGE SCALE GENOMIC DNA]</scope>
</reference>
<feature type="non-terminal residue" evidence="2">
    <location>
        <position position="1"/>
    </location>
</feature>
<dbReference type="Proteomes" id="UP001159427">
    <property type="component" value="Unassembled WGS sequence"/>
</dbReference>
<evidence type="ECO:0000313" key="3">
    <source>
        <dbReference type="Proteomes" id="UP001159427"/>
    </source>
</evidence>
<evidence type="ECO:0000256" key="1">
    <source>
        <dbReference type="SAM" id="MobiDB-lite"/>
    </source>
</evidence>
<sequence length="698" mass="79950">EVTNEQSPPGLSNSTDEERQGGDGLASEDSDSENASDNSKRRKLGPALFSIHLQERHMLTRSAVEFVEETTTSLIRGSLLHVRGEVLNILQRSGLDIDNQVPIIEEIFDREMNPFEGIDSFWLKEQFIKKNFPYVVNPNALQIILYYDDISLTASRAKRNKLGMFYFTLGNFNATFRSRVDAISLLAVAQYEDIRSYGVDRVLALLCEELNQLSQPTGFAFSLDGFYLPLRGAVVAVAADTPASNYLGGYKEGVGGALRKCRHCNTDYETMQSHFEEEDFLPRTLQQHHLQCHVIDQSENLGDHHSTNYGVTRRSSLCDFPFFNVIQQMPQDIMHIIFEGAIPYVIGHLLRYYINNDKAFTLAQFNSRLCGFNYGYSQMADRLQPISKDMLQADWGDERGLSGFGQQAAKNWLFLRVFPFIVGDWVNMESEQWAVLEKLLAICSILVSPVIHVETVAYLKTLIKDFLSGFKQTFDGVIIPKLHYLVHCPRLILTLGPLVNYWCMRFESKHQYFKKKSRKCSYKNICLSLAKGHQRRFSSFLISTEECSFLFKDSNGKTEHLSGRDFENAKRVISNFLEWEDSLITNVYTTSWISVHGTKYIPNKCILLIRSENETPIFGMLRLIWVVNFQTLLFRVSMLETVDFNEHLNAYRVQEPVLAAGLDLVVQDQLLSHEVLHIYNFDGDQYISPKTYLSDILK</sequence>
<accession>A0ABN8LJE5</accession>
<keyword evidence="3" id="KW-1185">Reference proteome</keyword>
<feature type="region of interest" description="Disordered" evidence="1">
    <location>
        <begin position="1"/>
        <end position="41"/>
    </location>
</feature>
<dbReference type="PANTHER" id="PTHR31912">
    <property type="entry name" value="IP13529P"/>
    <property type="match status" value="1"/>
</dbReference>
<feature type="compositionally biased region" description="Polar residues" evidence="1">
    <location>
        <begin position="1"/>
        <end position="14"/>
    </location>
</feature>